<evidence type="ECO:0000313" key="1">
    <source>
        <dbReference type="EMBL" id="KPI40384.1"/>
    </source>
</evidence>
<name>A0A0N1H4S6_9EURO</name>
<reference evidence="1 2" key="1">
    <citation type="submission" date="2015-06" db="EMBL/GenBank/DDBJ databases">
        <title>Draft genome of the ant-associated black yeast Phialophora attae CBS 131958.</title>
        <authorList>
            <person name="Moreno L.F."/>
            <person name="Stielow B.J."/>
            <person name="de Hoog S."/>
            <person name="Vicente V.A."/>
            <person name="Weiss V.A."/>
            <person name="de Vries M."/>
            <person name="Cruz L.M."/>
            <person name="Souza E.M."/>
        </authorList>
    </citation>
    <scope>NUCLEOTIDE SEQUENCE [LARGE SCALE GENOMIC DNA]</scope>
    <source>
        <strain evidence="1 2">CBS 131958</strain>
    </source>
</reference>
<dbReference type="EMBL" id="LFJN01000012">
    <property type="protein sequence ID" value="KPI40384.1"/>
    <property type="molecule type" value="Genomic_DNA"/>
</dbReference>
<proteinExistence type="predicted"/>
<keyword evidence="2" id="KW-1185">Reference proteome</keyword>
<dbReference type="GeneID" id="28739756"/>
<protein>
    <submittedName>
        <fullName evidence="1">Uncharacterized protein</fullName>
    </submittedName>
</protein>
<dbReference type="RefSeq" id="XP_018000347.1">
    <property type="nucleotide sequence ID" value="XM_018147876.1"/>
</dbReference>
<dbReference type="AlphaFoldDB" id="A0A0N1H4S6"/>
<evidence type="ECO:0000313" key="2">
    <source>
        <dbReference type="Proteomes" id="UP000038010"/>
    </source>
</evidence>
<sequence>MAKTRALSETASTGDAVNTASLIATNRSRRSERLRIKRVEKTKTDYLSRLPREILARIFAHTLPNTRHNKTIMVKPRQPGDKSYRGYPTFDWSLGPPDYYWVLWDGMRGGFLPHVKGFAALVLVSKFFRGLTTEYLDPRDSWIYFTGEYRSRREAMELWVERAGWRKGVDGLVRHEESKARYT</sequence>
<accession>A0A0N1H4S6</accession>
<comment type="caution">
    <text evidence="1">The sequence shown here is derived from an EMBL/GenBank/DDBJ whole genome shotgun (WGS) entry which is preliminary data.</text>
</comment>
<dbReference type="Proteomes" id="UP000038010">
    <property type="component" value="Unassembled WGS sequence"/>
</dbReference>
<dbReference type="VEuPathDB" id="FungiDB:AB675_7503"/>
<gene>
    <name evidence="1" type="ORF">AB675_7503</name>
</gene>
<organism evidence="1 2">
    <name type="scientific">Cyphellophora attinorum</name>
    <dbReference type="NCBI Taxonomy" id="1664694"/>
    <lineage>
        <taxon>Eukaryota</taxon>
        <taxon>Fungi</taxon>
        <taxon>Dikarya</taxon>
        <taxon>Ascomycota</taxon>
        <taxon>Pezizomycotina</taxon>
        <taxon>Eurotiomycetes</taxon>
        <taxon>Chaetothyriomycetidae</taxon>
        <taxon>Chaetothyriales</taxon>
        <taxon>Cyphellophoraceae</taxon>
        <taxon>Cyphellophora</taxon>
    </lineage>
</organism>